<dbReference type="InterPro" id="IPR017896">
    <property type="entry name" value="4Fe4S_Fe-S-bd"/>
</dbReference>
<dbReference type="PANTHER" id="PTHR36923:SF3">
    <property type="entry name" value="FERREDOXIN"/>
    <property type="match status" value="1"/>
</dbReference>
<comment type="cofactor">
    <cofactor evidence="1">
        <name>[3Fe-4S] cluster</name>
        <dbReference type="ChEBI" id="CHEBI:21137"/>
    </cofactor>
</comment>
<keyword evidence="5 8" id="KW-0408">Iron</keyword>
<dbReference type="AlphaFoldDB" id="A0A852W091"/>
<evidence type="ECO:0000256" key="1">
    <source>
        <dbReference type="ARBA" id="ARBA00001927"/>
    </source>
</evidence>
<protein>
    <recommendedName>
        <fullName evidence="8">Ferredoxin</fullName>
    </recommendedName>
</protein>
<proteinExistence type="predicted"/>
<dbReference type="EMBL" id="JACCCZ010000001">
    <property type="protein sequence ID" value="NYG02588.1"/>
    <property type="molecule type" value="Genomic_DNA"/>
</dbReference>
<keyword evidence="6 8" id="KW-0411">Iron-sulfur</keyword>
<name>A0A852W091_PSEA5</name>
<evidence type="ECO:0000256" key="8">
    <source>
        <dbReference type="RuleBase" id="RU368020"/>
    </source>
</evidence>
<dbReference type="RefSeq" id="WP_062399393.1">
    <property type="nucleotide sequence ID" value="NZ_BAAAJZ010000003.1"/>
</dbReference>
<organism evidence="10 13">
    <name type="scientific">Pseudonocardia alni</name>
    <name type="common">Amycolata alni</name>
    <dbReference type="NCBI Taxonomy" id="33907"/>
    <lineage>
        <taxon>Bacteria</taxon>
        <taxon>Bacillati</taxon>
        <taxon>Actinomycetota</taxon>
        <taxon>Actinomycetes</taxon>
        <taxon>Pseudonocardiales</taxon>
        <taxon>Pseudonocardiaceae</taxon>
        <taxon>Pseudonocardia</taxon>
    </lineage>
</organism>
<evidence type="ECO:0000256" key="5">
    <source>
        <dbReference type="ARBA" id="ARBA00023004"/>
    </source>
</evidence>
<evidence type="ECO:0000259" key="9">
    <source>
        <dbReference type="PROSITE" id="PS51379"/>
    </source>
</evidence>
<feature type="domain" description="4Fe-4S ferredoxin-type" evidence="9">
    <location>
        <begin position="3"/>
        <end position="31"/>
    </location>
</feature>
<dbReference type="PROSITE" id="PS51379">
    <property type="entry name" value="4FE4S_FER_2"/>
    <property type="match status" value="1"/>
</dbReference>
<dbReference type="InterPro" id="IPR001080">
    <property type="entry name" value="3Fe4S_ferredoxin"/>
</dbReference>
<keyword evidence="4 8" id="KW-0249">Electron transport</keyword>
<comment type="function">
    <text evidence="8">Ferredoxins are iron-sulfur proteins that transfer electrons in a wide variety of metabolic reactions.</text>
</comment>
<evidence type="ECO:0000313" key="10">
    <source>
        <dbReference type="EMBL" id="NYG02588.1"/>
    </source>
</evidence>
<sequence length="66" mass="7021">MGLRIELDESKCSGLGLCEAEAPELFEVRDDGSLDILDATPSDEHRAACEAAIASCPTEALRLVES</sequence>
<dbReference type="Proteomes" id="UP000232453">
    <property type="component" value="Unassembled WGS sequence"/>
</dbReference>
<evidence type="ECO:0000256" key="4">
    <source>
        <dbReference type="ARBA" id="ARBA00022982"/>
    </source>
</evidence>
<dbReference type="InterPro" id="IPR051269">
    <property type="entry name" value="Fe-S_cluster_ET"/>
</dbReference>
<keyword evidence="3 8" id="KW-0479">Metal-binding</keyword>
<dbReference type="Proteomes" id="UP000549695">
    <property type="component" value="Unassembled WGS sequence"/>
</dbReference>
<evidence type="ECO:0000313" key="11">
    <source>
        <dbReference type="EMBL" id="PKB31873.1"/>
    </source>
</evidence>
<evidence type="ECO:0000256" key="7">
    <source>
        <dbReference type="ARBA" id="ARBA00023291"/>
    </source>
</evidence>
<accession>A0AA44UQV9</accession>
<keyword evidence="2 8" id="KW-0813">Transport</keyword>
<dbReference type="Pfam" id="PF13370">
    <property type="entry name" value="Fer4_13"/>
    <property type="match status" value="1"/>
</dbReference>
<evidence type="ECO:0000313" key="12">
    <source>
        <dbReference type="Proteomes" id="UP000232453"/>
    </source>
</evidence>
<dbReference type="Gene3D" id="3.30.70.20">
    <property type="match status" value="1"/>
</dbReference>
<evidence type="ECO:0000313" key="13">
    <source>
        <dbReference type="Proteomes" id="UP000549695"/>
    </source>
</evidence>
<keyword evidence="7" id="KW-0003">3Fe-4S</keyword>
<evidence type="ECO:0000256" key="2">
    <source>
        <dbReference type="ARBA" id="ARBA00022448"/>
    </source>
</evidence>
<dbReference type="SUPFAM" id="SSF54862">
    <property type="entry name" value="4Fe-4S ferredoxins"/>
    <property type="match status" value="1"/>
</dbReference>
<dbReference type="GO" id="GO:0005506">
    <property type="term" value="F:iron ion binding"/>
    <property type="evidence" value="ECO:0007669"/>
    <property type="project" value="UniProtKB-UniRule"/>
</dbReference>
<dbReference type="GeneID" id="98052624"/>
<evidence type="ECO:0000256" key="3">
    <source>
        <dbReference type="ARBA" id="ARBA00022723"/>
    </source>
</evidence>
<gene>
    <name evidence="11" type="ORF">ATL51_3574</name>
    <name evidence="10" type="ORF">HDA37_002873</name>
</gene>
<dbReference type="PRINTS" id="PR00352">
    <property type="entry name" value="3FE4SFRDOXIN"/>
</dbReference>
<reference evidence="10 13" key="1">
    <citation type="submission" date="2020-07" db="EMBL/GenBank/DDBJ databases">
        <title>Sequencing the genomes of 1000 actinobacteria strains.</title>
        <authorList>
            <person name="Klenk H.-P."/>
        </authorList>
    </citation>
    <scope>NUCLEOTIDE SEQUENCE [LARGE SCALE GENOMIC DNA]</scope>
    <source>
        <strain evidence="11 12">DSM 44104</strain>
        <strain evidence="10 13">DSM 44749</strain>
    </source>
</reference>
<dbReference type="GO" id="GO:0009055">
    <property type="term" value="F:electron transfer activity"/>
    <property type="evidence" value="ECO:0007669"/>
    <property type="project" value="UniProtKB-UniRule"/>
</dbReference>
<evidence type="ECO:0000256" key="6">
    <source>
        <dbReference type="ARBA" id="ARBA00023014"/>
    </source>
</evidence>
<comment type="caution">
    <text evidence="10">The sequence shown here is derived from an EMBL/GenBank/DDBJ whole genome shotgun (WGS) entry which is preliminary data.</text>
</comment>
<dbReference type="PANTHER" id="PTHR36923">
    <property type="entry name" value="FERREDOXIN"/>
    <property type="match status" value="1"/>
</dbReference>
<accession>A0A852W091</accession>
<dbReference type="EMBL" id="PHUJ01000003">
    <property type="protein sequence ID" value="PKB31873.1"/>
    <property type="molecule type" value="Genomic_DNA"/>
</dbReference>
<dbReference type="GO" id="GO:0051538">
    <property type="term" value="F:3 iron, 4 sulfur cluster binding"/>
    <property type="evidence" value="ECO:0007669"/>
    <property type="project" value="UniProtKB-KW"/>
</dbReference>
<keyword evidence="13" id="KW-1185">Reference proteome</keyword>